<reference evidence="2 3" key="1">
    <citation type="submission" date="2023-08" db="EMBL/GenBank/DDBJ databases">
        <authorList>
            <person name="Folkvardsen B D."/>
            <person name="Norman A."/>
        </authorList>
    </citation>
    <scope>NUCLEOTIDE SEQUENCE [LARGE SCALE GENOMIC DNA]</scope>
    <source>
        <strain evidence="2 3">Mu0053</strain>
    </source>
</reference>
<evidence type="ECO:0000313" key="2">
    <source>
        <dbReference type="EMBL" id="CAJ1497104.1"/>
    </source>
</evidence>
<organism evidence="2 3">
    <name type="scientific">[Mycobacterium] burgundiense</name>
    <dbReference type="NCBI Taxonomy" id="3064286"/>
    <lineage>
        <taxon>Bacteria</taxon>
        <taxon>Bacillati</taxon>
        <taxon>Actinomycetota</taxon>
        <taxon>Actinomycetes</taxon>
        <taxon>Mycobacteriales</taxon>
        <taxon>Mycobacteriaceae</taxon>
        <taxon>Mycolicibacterium</taxon>
    </lineage>
</organism>
<evidence type="ECO:0008006" key="4">
    <source>
        <dbReference type="Google" id="ProtNLM"/>
    </source>
</evidence>
<dbReference type="Proteomes" id="UP001190465">
    <property type="component" value="Chromosome"/>
</dbReference>
<dbReference type="InterPro" id="IPR046572">
    <property type="entry name" value="DUF6632"/>
</dbReference>
<keyword evidence="1" id="KW-0472">Membrane</keyword>
<proteinExistence type="predicted"/>
<dbReference type="EMBL" id="OY726397">
    <property type="protein sequence ID" value="CAJ1497104.1"/>
    <property type="molecule type" value="Genomic_DNA"/>
</dbReference>
<dbReference type="RefSeq" id="WP_308481135.1">
    <property type="nucleotide sequence ID" value="NZ_OY726397.1"/>
</dbReference>
<keyword evidence="1" id="KW-0812">Transmembrane</keyword>
<sequence length="133" mass="14081">MAATSSYKLLQVALVIVGAVMVLLYPLASVWPSGWAWHSGAPHQSQYFMMIVALYVTLGAFLVNAARRPEAHVSLIWFAVVSSVAHAAVMAVQSVSSDHHRGHLWGDVPALLIAAVVLAVLVRAAGPGQGSRT</sequence>
<dbReference type="Pfam" id="PF20337">
    <property type="entry name" value="DUF6632"/>
    <property type="match status" value="1"/>
</dbReference>
<protein>
    <recommendedName>
        <fullName evidence="4">Cytoplasmic membrane protein</fullName>
    </recommendedName>
</protein>
<feature type="transmembrane region" description="Helical" evidence="1">
    <location>
        <begin position="108"/>
        <end position="126"/>
    </location>
</feature>
<feature type="transmembrane region" description="Helical" evidence="1">
    <location>
        <begin position="75"/>
        <end position="96"/>
    </location>
</feature>
<keyword evidence="3" id="KW-1185">Reference proteome</keyword>
<feature type="transmembrane region" description="Helical" evidence="1">
    <location>
        <begin position="7"/>
        <end position="27"/>
    </location>
</feature>
<accession>A0ABM9LDB4</accession>
<feature type="transmembrane region" description="Helical" evidence="1">
    <location>
        <begin position="47"/>
        <end position="63"/>
    </location>
</feature>
<keyword evidence="1" id="KW-1133">Transmembrane helix</keyword>
<name>A0ABM9LDB4_9MYCO</name>
<gene>
    <name evidence="2" type="ORF">MU0053_000823</name>
</gene>
<evidence type="ECO:0000256" key="1">
    <source>
        <dbReference type="SAM" id="Phobius"/>
    </source>
</evidence>
<evidence type="ECO:0000313" key="3">
    <source>
        <dbReference type="Proteomes" id="UP001190465"/>
    </source>
</evidence>